<proteinExistence type="predicted"/>
<keyword evidence="2" id="KW-1185">Reference proteome</keyword>
<dbReference type="RefSeq" id="WP_019862078.1">
    <property type="nucleotide sequence ID" value="NZ_CP033507.1"/>
</dbReference>
<reference evidence="1 2" key="1">
    <citation type="submission" date="2018-09" db="EMBL/GenBank/DDBJ databases">
        <title>Mesorhizobium carmichaelinearum sp. nov. isolated from Carmichaelinea spp. root nodules in New Zealand.</title>
        <authorList>
            <person name="De Meyer S.E."/>
        </authorList>
    </citation>
    <scope>NUCLEOTIDE SEQUENCE [LARGE SCALE GENOMIC DNA]</scope>
    <source>
        <strain evidence="1 2">LMG 28313</strain>
    </source>
</reference>
<protein>
    <submittedName>
        <fullName evidence="1">Uncharacterized protein</fullName>
    </submittedName>
</protein>
<name>A0A6M7TA29_9HYPH</name>
<organism evidence="1 2">
    <name type="scientific">Mesorhizobium jarvisii</name>
    <dbReference type="NCBI Taxonomy" id="1777867"/>
    <lineage>
        <taxon>Bacteria</taxon>
        <taxon>Pseudomonadati</taxon>
        <taxon>Pseudomonadota</taxon>
        <taxon>Alphaproteobacteria</taxon>
        <taxon>Hyphomicrobiales</taxon>
        <taxon>Phyllobacteriaceae</taxon>
        <taxon>Mesorhizobium</taxon>
    </lineage>
</organism>
<dbReference type="EMBL" id="QZXA01000003">
    <property type="protein sequence ID" value="RJT35414.1"/>
    <property type="molecule type" value="Genomic_DNA"/>
</dbReference>
<evidence type="ECO:0000313" key="2">
    <source>
        <dbReference type="Proteomes" id="UP000275530"/>
    </source>
</evidence>
<dbReference type="Proteomes" id="UP000275530">
    <property type="component" value="Unassembled WGS sequence"/>
</dbReference>
<gene>
    <name evidence="1" type="ORF">D3242_07985</name>
</gene>
<comment type="caution">
    <text evidence="1">The sequence shown here is derived from an EMBL/GenBank/DDBJ whole genome shotgun (WGS) entry which is preliminary data.</text>
</comment>
<dbReference type="AlphaFoldDB" id="A0A6M7TA29"/>
<accession>A0A6M7TA29</accession>
<evidence type="ECO:0000313" key="1">
    <source>
        <dbReference type="EMBL" id="RJT35414.1"/>
    </source>
</evidence>
<sequence length="81" mass="9077">MTNRDIDATIMQMVVERWQKTAMIIAKSEEALRKAGVEASWEEIAERIAVLASQGDIENQGDLSLWRNSEVRLPQAPEGPP</sequence>